<dbReference type="OrthoDB" id="9803982at2"/>
<dbReference type="Proteomes" id="UP000029556">
    <property type="component" value="Unassembled WGS sequence"/>
</dbReference>
<dbReference type="RefSeq" id="WP_036873935.1">
    <property type="nucleotide sequence ID" value="NZ_JRNN01000077.1"/>
</dbReference>
<comment type="caution">
    <text evidence="2">The sequence shown here is derived from an EMBL/GenBank/DDBJ whole genome shotgun (WGS) entry which is preliminary data.</text>
</comment>
<accession>A0A096ATF8</accession>
<dbReference type="SUPFAM" id="SSF48452">
    <property type="entry name" value="TPR-like"/>
    <property type="match status" value="3"/>
</dbReference>
<dbReference type="PANTHER" id="PTHR12558:SF13">
    <property type="entry name" value="CELL DIVISION CYCLE PROTEIN 27 HOMOLOG"/>
    <property type="match status" value="1"/>
</dbReference>
<name>A0A096ATF8_9BACT</name>
<dbReference type="Pfam" id="PF13428">
    <property type="entry name" value="TPR_14"/>
    <property type="match status" value="1"/>
</dbReference>
<dbReference type="AlphaFoldDB" id="A0A096ATF8"/>
<dbReference type="InterPro" id="IPR019734">
    <property type="entry name" value="TPR_rpt"/>
</dbReference>
<dbReference type="PANTHER" id="PTHR12558">
    <property type="entry name" value="CELL DIVISION CYCLE 16,23,27"/>
    <property type="match status" value="1"/>
</dbReference>
<dbReference type="Gene3D" id="1.25.40.10">
    <property type="entry name" value="Tetratricopeptide repeat domain"/>
    <property type="match status" value="2"/>
</dbReference>
<dbReference type="PROSITE" id="PS50005">
    <property type="entry name" value="TPR"/>
    <property type="match status" value="2"/>
</dbReference>
<sequence length="479" mass="55382">MAETNNFFNDKEFKDNLKRYEDAHTRGLSIYLDTDEYADIAEYYRGKGRIDEAHAVLNEALNIFPDSTTLWTVKARMTLLEGGDVERAYQYISNVGDKDDVEYAYTLAEIMIMDGKEKQADQLLHRRFEQVDDEEREEFKQDVATIYADYEEFDLAKEWFDRLEPNEDNSYKELKGRIALGTGNLEDSENIFQELIDENPYSTSYWNNLAMLQFLKSNFNDSITSSEFSIAINPDDAEAILTKANGLFSLGNYEEALNYFDRYSKLVPDDLSVVMLKGVTLLHLNKPEEALTHFKKAEKMGRHSDSNLPEIYQEIAFTLSQQGRVEEALAYLDKKEKLPNDNHCDTLLLKGHILLENDYLEKAQEVFQEAIRSSDNSPSTFLQIAISVYDCRYVHLAYNLFLSYFKDMGNTCQDGYAYFARCANELGKKKEFAHAVKLACERNPMEAKMVLADLFPEGMSTEEYYPYLLSTNTDERKQK</sequence>
<gene>
    <name evidence="2" type="ORF">HMPREF2137_09685</name>
</gene>
<reference evidence="2 3" key="1">
    <citation type="submission" date="2014-07" db="EMBL/GenBank/DDBJ databases">
        <authorList>
            <person name="McCorrison J."/>
            <person name="Sanka R."/>
            <person name="Torralba M."/>
            <person name="Gillis M."/>
            <person name="Haft D.H."/>
            <person name="Methe B."/>
            <person name="Sutton G."/>
            <person name="Nelson K.E."/>
        </authorList>
    </citation>
    <scope>NUCLEOTIDE SEQUENCE [LARGE SCALE GENOMIC DNA]</scope>
    <source>
        <strain evidence="2 3">DNF00853</strain>
    </source>
</reference>
<evidence type="ECO:0000313" key="2">
    <source>
        <dbReference type="EMBL" id="KGF33892.1"/>
    </source>
</evidence>
<dbReference type="SMART" id="SM00028">
    <property type="entry name" value="TPR"/>
    <property type="match status" value="7"/>
</dbReference>
<keyword evidence="1" id="KW-0802">TPR repeat</keyword>
<feature type="repeat" description="TPR" evidence="1">
    <location>
        <begin position="237"/>
        <end position="270"/>
    </location>
</feature>
<organism evidence="2 3">
    <name type="scientific">Hoylesella buccalis DNF00853</name>
    <dbReference type="NCBI Taxonomy" id="1401074"/>
    <lineage>
        <taxon>Bacteria</taxon>
        <taxon>Pseudomonadati</taxon>
        <taxon>Bacteroidota</taxon>
        <taxon>Bacteroidia</taxon>
        <taxon>Bacteroidales</taxon>
        <taxon>Prevotellaceae</taxon>
        <taxon>Hoylesella</taxon>
    </lineage>
</organism>
<feature type="repeat" description="TPR" evidence="1">
    <location>
        <begin position="34"/>
        <end position="67"/>
    </location>
</feature>
<dbReference type="Pfam" id="PF12895">
    <property type="entry name" value="ANAPC3"/>
    <property type="match status" value="1"/>
</dbReference>
<dbReference type="EMBL" id="JRNN01000077">
    <property type="protein sequence ID" value="KGF33892.1"/>
    <property type="molecule type" value="Genomic_DNA"/>
</dbReference>
<evidence type="ECO:0000256" key="1">
    <source>
        <dbReference type="PROSITE-ProRule" id="PRU00339"/>
    </source>
</evidence>
<protein>
    <recommendedName>
        <fullName evidence="4">Tetratricopeptide repeat protein</fullName>
    </recommendedName>
</protein>
<dbReference type="InterPro" id="IPR011990">
    <property type="entry name" value="TPR-like_helical_dom_sf"/>
</dbReference>
<evidence type="ECO:0008006" key="4">
    <source>
        <dbReference type="Google" id="ProtNLM"/>
    </source>
</evidence>
<proteinExistence type="predicted"/>
<dbReference type="Pfam" id="PF13181">
    <property type="entry name" value="TPR_8"/>
    <property type="match status" value="1"/>
</dbReference>
<evidence type="ECO:0000313" key="3">
    <source>
        <dbReference type="Proteomes" id="UP000029556"/>
    </source>
</evidence>